<dbReference type="RefSeq" id="WP_140886658.1">
    <property type="nucleotide sequence ID" value="NZ_RCZP01000045.1"/>
</dbReference>
<dbReference type="Gene3D" id="3.40.50.300">
    <property type="entry name" value="P-loop containing nucleotide triphosphate hydrolases"/>
    <property type="match status" value="1"/>
</dbReference>
<name>A0A502F8R4_9PROT</name>
<dbReference type="SUPFAM" id="SSF52540">
    <property type="entry name" value="P-loop containing nucleoside triphosphate hydrolases"/>
    <property type="match status" value="1"/>
</dbReference>
<evidence type="ECO:0000313" key="2">
    <source>
        <dbReference type="Proteomes" id="UP000317078"/>
    </source>
</evidence>
<comment type="caution">
    <text evidence="1">The sequence shown here is derived from an EMBL/GenBank/DDBJ whole genome shotgun (WGS) entry which is preliminary data.</text>
</comment>
<dbReference type="Proteomes" id="UP000317078">
    <property type="component" value="Unassembled WGS sequence"/>
</dbReference>
<evidence type="ECO:0000313" key="1">
    <source>
        <dbReference type="EMBL" id="TPG45749.1"/>
    </source>
</evidence>
<reference evidence="1 2" key="1">
    <citation type="journal article" date="2019" name="Environ. Microbiol.">
        <title>Species interactions and distinct microbial communities in high Arctic permafrost affected cryosols are associated with the CH4 and CO2 gas fluxes.</title>
        <authorList>
            <person name="Altshuler I."/>
            <person name="Hamel J."/>
            <person name="Turney S."/>
            <person name="Magnuson E."/>
            <person name="Levesque R."/>
            <person name="Greer C."/>
            <person name="Whyte L.G."/>
        </authorList>
    </citation>
    <scope>NUCLEOTIDE SEQUENCE [LARGE SCALE GENOMIC DNA]</scope>
    <source>
        <strain evidence="1 2">S9.3B</strain>
    </source>
</reference>
<dbReference type="OrthoDB" id="7202530at2"/>
<protein>
    <recommendedName>
        <fullName evidence="3">Damage-inducible mutagenesis protein</fullName>
    </recommendedName>
</protein>
<accession>A0A502F8R4</accession>
<gene>
    <name evidence="1" type="ORF">EAH89_26090</name>
</gene>
<organism evidence="1 2">
    <name type="scientific">Muricoccus nepalensis</name>
    <dbReference type="NCBI Taxonomy" id="1854500"/>
    <lineage>
        <taxon>Bacteria</taxon>
        <taxon>Pseudomonadati</taxon>
        <taxon>Pseudomonadota</taxon>
        <taxon>Alphaproteobacteria</taxon>
        <taxon>Acetobacterales</taxon>
        <taxon>Roseomonadaceae</taxon>
        <taxon>Muricoccus</taxon>
    </lineage>
</organism>
<sequence>MDRDAVLAALRARVARIERAGLAEREEPPAIPLCPEMDRDLPGGGLPRAAVHEILSDGAGAAVGFAALLMARSGGTVFWIARDPDPWPPGLMRFGLPPSRLIVAQPGNHVDALWATEEALRCPAVSAVLLMEERPDATAMRRLQLAAETGGGIGLLLREAEADEGPALATTRWRVTGRAGGAMHDLGDPQWTLDLLRCRAGRPRSWQVTWRAGMESLVVDEEAREESDVTRRTRRH</sequence>
<evidence type="ECO:0008006" key="3">
    <source>
        <dbReference type="Google" id="ProtNLM"/>
    </source>
</evidence>
<dbReference type="InterPro" id="IPR017026">
    <property type="entry name" value="ImuA"/>
</dbReference>
<dbReference type="AlphaFoldDB" id="A0A502F8R4"/>
<proteinExistence type="predicted"/>
<keyword evidence="2" id="KW-1185">Reference proteome</keyword>
<dbReference type="InterPro" id="IPR027417">
    <property type="entry name" value="P-loop_NTPase"/>
</dbReference>
<dbReference type="PIRSF" id="PIRSF034285">
    <property type="entry name" value="UCP034285"/>
    <property type="match status" value="1"/>
</dbReference>
<dbReference type="EMBL" id="RCZP01000045">
    <property type="protein sequence ID" value="TPG45749.1"/>
    <property type="molecule type" value="Genomic_DNA"/>
</dbReference>